<accession>A0A2H3JE19</accession>
<reference evidence="1 2" key="1">
    <citation type="journal article" date="2012" name="Science">
        <title>The Paleozoic origin of enzymatic lignin decomposition reconstructed from 31 fungal genomes.</title>
        <authorList>
            <person name="Floudas D."/>
            <person name="Binder M."/>
            <person name="Riley R."/>
            <person name="Barry K."/>
            <person name="Blanchette R.A."/>
            <person name="Henrissat B."/>
            <person name="Martinez A.T."/>
            <person name="Otillar R."/>
            <person name="Spatafora J.W."/>
            <person name="Yadav J.S."/>
            <person name="Aerts A."/>
            <person name="Benoit I."/>
            <person name="Boyd A."/>
            <person name="Carlson A."/>
            <person name="Copeland A."/>
            <person name="Coutinho P.M."/>
            <person name="de Vries R.P."/>
            <person name="Ferreira P."/>
            <person name="Findley K."/>
            <person name="Foster B."/>
            <person name="Gaskell J."/>
            <person name="Glotzer D."/>
            <person name="Gorecki P."/>
            <person name="Heitman J."/>
            <person name="Hesse C."/>
            <person name="Hori C."/>
            <person name="Igarashi K."/>
            <person name="Jurgens J.A."/>
            <person name="Kallen N."/>
            <person name="Kersten P."/>
            <person name="Kohler A."/>
            <person name="Kuees U."/>
            <person name="Kumar T.K.A."/>
            <person name="Kuo A."/>
            <person name="LaButti K."/>
            <person name="Larrondo L.F."/>
            <person name="Lindquist E."/>
            <person name="Ling A."/>
            <person name="Lombard V."/>
            <person name="Lucas S."/>
            <person name="Lundell T."/>
            <person name="Martin R."/>
            <person name="McLaughlin D.J."/>
            <person name="Morgenstern I."/>
            <person name="Morin E."/>
            <person name="Murat C."/>
            <person name="Nagy L.G."/>
            <person name="Nolan M."/>
            <person name="Ohm R.A."/>
            <person name="Patyshakuliyeva A."/>
            <person name="Rokas A."/>
            <person name="Ruiz-Duenas F.J."/>
            <person name="Sabat G."/>
            <person name="Salamov A."/>
            <person name="Samejima M."/>
            <person name="Schmutz J."/>
            <person name="Slot J.C."/>
            <person name="St John F."/>
            <person name="Stenlid J."/>
            <person name="Sun H."/>
            <person name="Sun S."/>
            <person name="Syed K."/>
            <person name="Tsang A."/>
            <person name="Wiebenga A."/>
            <person name="Young D."/>
            <person name="Pisabarro A."/>
            <person name="Eastwood D.C."/>
            <person name="Martin F."/>
            <person name="Cullen D."/>
            <person name="Grigoriev I.V."/>
            <person name="Hibbett D.S."/>
        </authorList>
    </citation>
    <scope>NUCLEOTIDE SEQUENCE [LARGE SCALE GENOMIC DNA]</scope>
    <source>
        <strain evidence="1 2">MD-104</strain>
    </source>
</reference>
<proteinExistence type="predicted"/>
<gene>
    <name evidence="1" type="ORF">WOLCODRAFT_117364</name>
</gene>
<evidence type="ECO:0000313" key="2">
    <source>
        <dbReference type="Proteomes" id="UP000218811"/>
    </source>
</evidence>
<dbReference type="PANTHER" id="PTHR35179:SF2">
    <property type="entry name" value="START DOMAIN-CONTAINING PROTEIN"/>
    <property type="match status" value="1"/>
</dbReference>
<dbReference type="EMBL" id="KB468053">
    <property type="protein sequence ID" value="PCH40480.1"/>
    <property type="molecule type" value="Genomic_DNA"/>
</dbReference>
<dbReference type="OrthoDB" id="420564at2759"/>
<evidence type="ECO:0008006" key="3">
    <source>
        <dbReference type="Google" id="ProtNLM"/>
    </source>
</evidence>
<keyword evidence="2" id="KW-1185">Reference proteome</keyword>
<sequence length="406" mass="45452">MSRDIHYFPPTRANRDILSGLRPGPVQTFDKPEIVDGPDVVITDLKYIGSYNWTNHATPTMIVPGSPPIWRERPLPFTVPPDPNSVFIEADAHWLPMTPLYPLLRAVDIVAEETADPVDWRSVDLVTDRNCLRNLLRWCGGGGNKPRDFRIDMQLAGRRTVLFSRFVTKFTEGTSAIQPTYGFSFERESTMHASGCENSISHARIVKYNLSGMKLVVRFEVDACLASPRPRAESSAEVDDLASTMSNLRVSSSAHSAAHSGGVGINMQSPADEPRIIRAGTQVSDDAIIELTTRSVAARMKFRWPDSYPQLFFSQTPHHFLAHHNAGQVREIVKRHVGDPEMWAVEAKAQTGFKKLRQLLKKIQDLVLEAGQDGRLSLVYQKGSLALYERANQDSCLPAQMLERFD</sequence>
<dbReference type="PANTHER" id="PTHR35179">
    <property type="entry name" value="PROTEIN CBG02620"/>
    <property type="match status" value="1"/>
</dbReference>
<organism evidence="1 2">
    <name type="scientific">Wolfiporia cocos (strain MD-104)</name>
    <name type="common">Brown rot fungus</name>
    <dbReference type="NCBI Taxonomy" id="742152"/>
    <lineage>
        <taxon>Eukaryota</taxon>
        <taxon>Fungi</taxon>
        <taxon>Dikarya</taxon>
        <taxon>Basidiomycota</taxon>
        <taxon>Agaricomycotina</taxon>
        <taxon>Agaricomycetes</taxon>
        <taxon>Polyporales</taxon>
        <taxon>Phaeolaceae</taxon>
        <taxon>Wolfiporia</taxon>
    </lineage>
</organism>
<name>A0A2H3JE19_WOLCO</name>
<dbReference type="OMA" id="VRAYHRN"/>
<dbReference type="STRING" id="742152.A0A2H3JE19"/>
<protein>
    <recommendedName>
        <fullName evidence="3">Geranylgeranyl pyrophosphate synthetase</fullName>
    </recommendedName>
</protein>
<dbReference type="AlphaFoldDB" id="A0A2H3JE19"/>
<dbReference type="Proteomes" id="UP000218811">
    <property type="component" value="Unassembled WGS sequence"/>
</dbReference>
<evidence type="ECO:0000313" key="1">
    <source>
        <dbReference type="EMBL" id="PCH40480.1"/>
    </source>
</evidence>